<dbReference type="PIRSF" id="PIRSF017082">
    <property type="entry name" value="YflP"/>
    <property type="match status" value="1"/>
</dbReference>
<organism evidence="2 3">
    <name type="scientific">Mesorhizobium neociceri</name>
    <dbReference type="NCBI Taxonomy" id="1307853"/>
    <lineage>
        <taxon>Bacteria</taxon>
        <taxon>Pseudomonadati</taxon>
        <taxon>Pseudomonadota</taxon>
        <taxon>Alphaproteobacteria</taxon>
        <taxon>Hyphomicrobiales</taxon>
        <taxon>Phyllobacteriaceae</taxon>
        <taxon>Mesorhizobium</taxon>
    </lineage>
</organism>
<evidence type="ECO:0000256" key="1">
    <source>
        <dbReference type="ARBA" id="ARBA00006987"/>
    </source>
</evidence>
<dbReference type="EMBL" id="JACDTY010000013">
    <property type="protein sequence ID" value="MBA1143242.1"/>
    <property type="molecule type" value="Genomic_DNA"/>
</dbReference>
<dbReference type="Gene3D" id="3.40.190.10">
    <property type="entry name" value="Periplasmic binding protein-like II"/>
    <property type="match status" value="1"/>
</dbReference>
<gene>
    <name evidence="2" type="ORF">H0241_23765</name>
</gene>
<dbReference type="RefSeq" id="WP_181060267.1">
    <property type="nucleotide sequence ID" value="NZ_JACDTY010000013.1"/>
</dbReference>
<dbReference type="Proteomes" id="UP000558284">
    <property type="component" value="Unassembled WGS sequence"/>
</dbReference>
<dbReference type="InterPro" id="IPR005064">
    <property type="entry name" value="BUG"/>
</dbReference>
<dbReference type="PANTHER" id="PTHR42928">
    <property type="entry name" value="TRICARBOXYLATE-BINDING PROTEIN"/>
    <property type="match status" value="1"/>
</dbReference>
<sequence>MKSTANLAASTRVYPAKPVRIIDPFGAGGGPDLLARALAPKLSALWGQPVTVENIPGAGATAGPAQVAKSPADGYTLLINTNAQAYGAALLKDLPYDPLKDFIPIVPLTRQAYALVAGRATGVTTVGELIAAAKAKPGELKFGSTGIGTGTHVGVEKFNQAAGIKALHVPSSPNDSNADTIANAIARRFTYYLVPISLALPHIRDGTLVALGVSTATRSTLLPEVPTIAEASVASFDFPIWYGMWAPAGSPTGVVETLANDIGRVLTEPDLREWIAGHGGEPMSMTQPEFVRFVQSESEGAARLMKAASAKP</sequence>
<evidence type="ECO:0000313" key="3">
    <source>
        <dbReference type="Proteomes" id="UP000558284"/>
    </source>
</evidence>
<keyword evidence="3" id="KW-1185">Reference proteome</keyword>
<dbReference type="InterPro" id="IPR042100">
    <property type="entry name" value="Bug_dom1"/>
</dbReference>
<comment type="similarity">
    <text evidence="1">Belongs to the UPF0065 (bug) family.</text>
</comment>
<protein>
    <submittedName>
        <fullName evidence="2">Tripartite tricarboxylate transporter substrate binding protein</fullName>
    </submittedName>
</protein>
<proteinExistence type="inferred from homology"/>
<comment type="caution">
    <text evidence="2">The sequence shown here is derived from an EMBL/GenBank/DDBJ whole genome shotgun (WGS) entry which is preliminary data.</text>
</comment>
<name>A0A838BAK9_9HYPH</name>
<accession>A0A838BAK9</accession>
<dbReference type="AlphaFoldDB" id="A0A838BAK9"/>
<dbReference type="Gene3D" id="3.40.190.150">
    <property type="entry name" value="Bordetella uptake gene, domain 1"/>
    <property type="match status" value="1"/>
</dbReference>
<reference evidence="2 3" key="1">
    <citation type="submission" date="2020-07" db="EMBL/GenBank/DDBJ databases">
        <title>Definition of the novel symbiovar canariense within Mesorhizobium novociceri, a new species of genus Mesorhizobium nodulating Cicer canariense in the Caldera de Taburiente National Park (La Palma, Canary Islands).</title>
        <authorList>
            <person name="Leon-Barrios M."/>
            <person name="Perez-Yepez J."/>
            <person name="Flores-Felix J.D."/>
            <person name="Ramirez-Baena M.H."/>
            <person name="Pulido-Suarez L."/>
            <person name="Igual J.M."/>
            <person name="Velazquez E."/>
            <person name="Peix A."/>
        </authorList>
    </citation>
    <scope>NUCLEOTIDE SEQUENCE [LARGE SCALE GENOMIC DNA]</scope>
    <source>
        <strain evidence="2 3">CCANP35</strain>
    </source>
</reference>
<evidence type="ECO:0000313" key="2">
    <source>
        <dbReference type="EMBL" id="MBA1143242.1"/>
    </source>
</evidence>
<dbReference type="Pfam" id="PF03401">
    <property type="entry name" value="TctC"/>
    <property type="match status" value="1"/>
</dbReference>
<dbReference type="PANTHER" id="PTHR42928:SF5">
    <property type="entry name" value="BLR1237 PROTEIN"/>
    <property type="match status" value="1"/>
</dbReference>